<organism evidence="3 4">
    <name type="scientific">Clavispora lusitaniae (strain ATCC 42720)</name>
    <name type="common">Yeast</name>
    <name type="synonym">Candida lusitaniae</name>
    <dbReference type="NCBI Taxonomy" id="306902"/>
    <lineage>
        <taxon>Eukaryota</taxon>
        <taxon>Fungi</taxon>
        <taxon>Dikarya</taxon>
        <taxon>Ascomycota</taxon>
        <taxon>Saccharomycotina</taxon>
        <taxon>Pichiomycetes</taxon>
        <taxon>Metschnikowiaceae</taxon>
        <taxon>Clavispora</taxon>
    </lineage>
</organism>
<sequence>MDFPSLFRLLSLFSSLSSHLFFSLFSLSRQHAHHKLPRSKHNDQVGHSSKQMRRQAAVHAGQAFLARHEAETSHEPRVLGPPRFGQGRSPQARAHHLVRVGDERGHELGGARGARPRAPLEHMVARGFLVFAPRSARHKRLHSLVQDPSQRQLRAAQVRRAQTFVQAEKTFAPHNVHKTLPQAAVVAALGLVQSEAGLDQPDWVCGRRRDKARAHAGRQVDPRRLGAAVEPRQKHLLAGAISEEVDGPRRDHAHQVGAHAAEKRAGALAAVDGAERAARLAQMSCRQHKRVARLGRAVVRAVVGVRSQPCLDHVERARDNRPHHAAHASSDKVDPFGRRRPCGAFHRLRGACGAGLFVRDEKRIQSLGVALDGPDSVDAGLRCAVFI</sequence>
<gene>
    <name evidence="3" type="ORF">CLUG_05093</name>
</gene>
<name>C4YAF5_CLAL4</name>
<dbReference type="InParanoid" id="C4YAF5"/>
<proteinExistence type="predicted"/>
<dbReference type="EMBL" id="CH408081">
    <property type="protein sequence ID" value="EEQ40964.1"/>
    <property type="molecule type" value="Genomic_DNA"/>
</dbReference>
<feature type="signal peptide" evidence="2">
    <location>
        <begin position="1"/>
        <end position="18"/>
    </location>
</feature>
<evidence type="ECO:0000313" key="3">
    <source>
        <dbReference type="EMBL" id="EEQ40964.1"/>
    </source>
</evidence>
<evidence type="ECO:0000256" key="2">
    <source>
        <dbReference type="SAM" id="SignalP"/>
    </source>
</evidence>
<dbReference type="KEGG" id="clu:CLUG_05093"/>
<feature type="region of interest" description="Disordered" evidence="1">
    <location>
        <begin position="317"/>
        <end position="336"/>
    </location>
</feature>
<dbReference type="VEuPathDB" id="FungiDB:CLUG_05093"/>
<reference evidence="3 4" key="1">
    <citation type="journal article" date="2009" name="Nature">
        <title>Evolution of pathogenicity and sexual reproduction in eight Candida genomes.</title>
        <authorList>
            <person name="Butler G."/>
            <person name="Rasmussen M.D."/>
            <person name="Lin M.F."/>
            <person name="Santos M.A."/>
            <person name="Sakthikumar S."/>
            <person name="Munro C.A."/>
            <person name="Rheinbay E."/>
            <person name="Grabherr M."/>
            <person name="Forche A."/>
            <person name="Reedy J.L."/>
            <person name="Agrafioti I."/>
            <person name="Arnaud M.B."/>
            <person name="Bates S."/>
            <person name="Brown A.J."/>
            <person name="Brunke S."/>
            <person name="Costanzo M.C."/>
            <person name="Fitzpatrick D.A."/>
            <person name="de Groot P.W."/>
            <person name="Harris D."/>
            <person name="Hoyer L.L."/>
            <person name="Hube B."/>
            <person name="Klis F.M."/>
            <person name="Kodira C."/>
            <person name="Lennard N."/>
            <person name="Logue M.E."/>
            <person name="Martin R."/>
            <person name="Neiman A.M."/>
            <person name="Nikolaou E."/>
            <person name="Quail M.A."/>
            <person name="Quinn J."/>
            <person name="Santos M.C."/>
            <person name="Schmitzberger F.F."/>
            <person name="Sherlock G."/>
            <person name="Shah P."/>
            <person name="Silverstein K.A."/>
            <person name="Skrzypek M.S."/>
            <person name="Soll D."/>
            <person name="Staggs R."/>
            <person name="Stansfield I."/>
            <person name="Stumpf M.P."/>
            <person name="Sudbery P.E."/>
            <person name="Srikantha T."/>
            <person name="Zeng Q."/>
            <person name="Berman J."/>
            <person name="Berriman M."/>
            <person name="Heitman J."/>
            <person name="Gow N.A."/>
            <person name="Lorenz M.C."/>
            <person name="Birren B.W."/>
            <person name="Kellis M."/>
            <person name="Cuomo C.A."/>
        </authorList>
    </citation>
    <scope>NUCLEOTIDE SEQUENCE [LARGE SCALE GENOMIC DNA]</scope>
    <source>
        <strain evidence="3 4">ATCC 42720</strain>
    </source>
</reference>
<evidence type="ECO:0000313" key="4">
    <source>
        <dbReference type="Proteomes" id="UP000007703"/>
    </source>
</evidence>
<keyword evidence="2" id="KW-0732">Signal</keyword>
<protein>
    <submittedName>
        <fullName evidence="3">Uncharacterized protein</fullName>
    </submittedName>
</protein>
<evidence type="ECO:0000256" key="1">
    <source>
        <dbReference type="SAM" id="MobiDB-lite"/>
    </source>
</evidence>
<dbReference type="Proteomes" id="UP000007703">
    <property type="component" value="Unassembled WGS sequence"/>
</dbReference>
<dbReference type="HOGENOM" id="CLU_713721_0_0_1"/>
<dbReference type="AlphaFoldDB" id="C4YAF5"/>
<accession>C4YAF5</accession>
<feature type="chain" id="PRO_5002944093" evidence="2">
    <location>
        <begin position="19"/>
        <end position="387"/>
    </location>
</feature>